<geneLocation type="plasmid" evidence="5">
    <name>pNO33</name>
</geneLocation>
<accession>Q5NUS9</accession>
<keyword evidence="2" id="KW-0378">Hydrolase</keyword>
<evidence type="ECO:0000256" key="3">
    <source>
        <dbReference type="ARBA" id="ARBA00022839"/>
    </source>
</evidence>
<dbReference type="InterPro" id="IPR036397">
    <property type="entry name" value="RNaseH_sf"/>
</dbReference>
<keyword evidence="1" id="KW-0540">Nuclease</keyword>
<evidence type="ECO:0000259" key="4">
    <source>
        <dbReference type="SMART" id="SM00479"/>
    </source>
</evidence>
<dbReference type="EMBL" id="AB058947">
    <property type="protein sequence ID" value="BAD80780.1"/>
    <property type="molecule type" value="Genomic_DNA"/>
</dbReference>
<dbReference type="AlphaFoldDB" id="Q5NUS9"/>
<reference evidence="5" key="1">
    <citation type="submission" date="2001-03" db="EMBL/GenBank/DDBJ databases">
        <title>Complete Sequence of the Plasmid pNO33 from Streptomyces albulus IFO14147.</title>
        <authorList>
            <person name="Kawai T."/>
            <person name="Inouye S."/>
        </authorList>
    </citation>
    <scope>NUCLEOTIDE SEQUENCE</scope>
    <source>
        <strain evidence="5">IFO 14147</strain>
        <plasmid evidence="5">pNO33</plasmid>
    </source>
</reference>
<dbReference type="Pfam" id="PF00929">
    <property type="entry name" value="RNase_T"/>
    <property type="match status" value="1"/>
</dbReference>
<dbReference type="InterPro" id="IPR013520">
    <property type="entry name" value="Ribonucl_H"/>
</dbReference>
<dbReference type="InterPro" id="IPR012337">
    <property type="entry name" value="RNaseH-like_sf"/>
</dbReference>
<dbReference type="SUPFAM" id="SSF53098">
    <property type="entry name" value="Ribonuclease H-like"/>
    <property type="match status" value="1"/>
</dbReference>
<dbReference type="PANTHER" id="PTHR30231">
    <property type="entry name" value="DNA POLYMERASE III SUBUNIT EPSILON"/>
    <property type="match status" value="1"/>
</dbReference>
<name>Q5NUS9_STRNR</name>
<evidence type="ECO:0000256" key="2">
    <source>
        <dbReference type="ARBA" id="ARBA00022801"/>
    </source>
</evidence>
<gene>
    <name evidence="5" type="primary">ORF288</name>
</gene>
<dbReference type="GO" id="GO:0003676">
    <property type="term" value="F:nucleic acid binding"/>
    <property type="evidence" value="ECO:0007669"/>
    <property type="project" value="InterPro"/>
</dbReference>
<protein>
    <submittedName>
        <fullName evidence="5">Putative exonuclease</fullName>
    </submittedName>
</protein>
<evidence type="ECO:0000313" key="5">
    <source>
        <dbReference type="EMBL" id="BAD80780.1"/>
    </source>
</evidence>
<sequence length="288" mass="32565">MYRTGDVEALREEPPVPGLSWEDVRAVPAGRPSPLREYAHRAPSRSTVVHQFAARLAEHEQVAVWAHWDNPDDVWSLEWDRVDGKPTRDHVRSLMADDVAVGQYRAEIQLGTTWGATTRFARAMLEPEAAVLLDTETTALDGQIIEIAILDAATGRPLLDTLVKPTEGVEIDPQAHAVHRLTLEDLADAPPWEKVLPKVRKLTKDRTILAYHAAFDRGRIIDHTEQVGKRPMHLADPDNWWCLMQARSQFYGHGRRSLNGPHRAMGDCRKERELLKKISEGHGRLHQP</sequence>
<keyword evidence="5" id="KW-0614">Plasmid</keyword>
<dbReference type="GO" id="GO:0008408">
    <property type="term" value="F:3'-5' exonuclease activity"/>
    <property type="evidence" value="ECO:0007669"/>
    <property type="project" value="TreeGrafter"/>
</dbReference>
<dbReference type="CDD" id="cd06127">
    <property type="entry name" value="DEDDh"/>
    <property type="match status" value="1"/>
</dbReference>
<feature type="domain" description="Exonuclease" evidence="4">
    <location>
        <begin position="129"/>
        <end position="284"/>
    </location>
</feature>
<proteinExistence type="predicted"/>
<dbReference type="SMART" id="SM00479">
    <property type="entry name" value="EXOIII"/>
    <property type="match status" value="1"/>
</dbReference>
<dbReference type="Gene3D" id="3.30.420.10">
    <property type="entry name" value="Ribonuclease H-like superfamily/Ribonuclease H"/>
    <property type="match status" value="1"/>
</dbReference>
<dbReference type="PANTHER" id="PTHR30231:SF4">
    <property type="entry name" value="PROTEIN NEN2"/>
    <property type="match status" value="1"/>
</dbReference>
<keyword evidence="3 5" id="KW-0269">Exonuclease</keyword>
<evidence type="ECO:0000256" key="1">
    <source>
        <dbReference type="ARBA" id="ARBA00022722"/>
    </source>
</evidence>
<organism evidence="5">
    <name type="scientific">Streptomyces noursei</name>
    <name type="common">Streptomyces albulus</name>
    <dbReference type="NCBI Taxonomy" id="1971"/>
    <lineage>
        <taxon>Bacteria</taxon>
        <taxon>Bacillati</taxon>
        <taxon>Actinomycetota</taxon>
        <taxon>Actinomycetes</taxon>
        <taxon>Kitasatosporales</taxon>
        <taxon>Streptomycetaceae</taxon>
        <taxon>Streptomyces</taxon>
    </lineage>
</organism>